<dbReference type="RefSeq" id="WP_066235716.1">
    <property type="nucleotide sequence ID" value="NZ_LQYN01000140.1"/>
</dbReference>
<accession>A0A150KK77</accession>
<reference evidence="1 2" key="1">
    <citation type="submission" date="2016-01" db="EMBL/GenBank/DDBJ databases">
        <title>Genome Sequences of Twelve Sporeforming Bacillus Species Isolated from Foods.</title>
        <authorList>
            <person name="Berendsen E.M."/>
            <person name="Wells-Bennik M.H."/>
            <person name="Krawcyk A.O."/>
            <person name="De Jong A."/>
            <person name="Holsappel S."/>
            <person name="Eijlander R.T."/>
            <person name="Kuipers O.P."/>
        </authorList>
    </citation>
    <scope>NUCLEOTIDE SEQUENCE [LARGE SCALE GENOMIC DNA]</scope>
    <source>
        <strain evidence="1 2">B4102</strain>
    </source>
</reference>
<comment type="caution">
    <text evidence="1">The sequence shown here is derived from an EMBL/GenBank/DDBJ whole genome shotgun (WGS) entry which is preliminary data.</text>
</comment>
<name>A0A150KK77_9BACI</name>
<dbReference type="EMBL" id="LQYN01000140">
    <property type="protein sequence ID" value="KYC88606.1"/>
    <property type="molecule type" value="Genomic_DNA"/>
</dbReference>
<gene>
    <name evidence="1" type="ORF">B4102_3995</name>
</gene>
<proteinExistence type="predicted"/>
<dbReference type="PATRIC" id="fig|46224.3.peg.1274"/>
<keyword evidence="2" id="KW-1185">Reference proteome</keyword>
<protein>
    <submittedName>
        <fullName evidence="1">Uncharacterized protein</fullName>
    </submittedName>
</protein>
<evidence type="ECO:0000313" key="2">
    <source>
        <dbReference type="Proteomes" id="UP000075666"/>
    </source>
</evidence>
<organism evidence="1 2">
    <name type="scientific">Heyndrickxia sporothermodurans</name>
    <dbReference type="NCBI Taxonomy" id="46224"/>
    <lineage>
        <taxon>Bacteria</taxon>
        <taxon>Bacillati</taxon>
        <taxon>Bacillota</taxon>
        <taxon>Bacilli</taxon>
        <taxon>Bacillales</taxon>
        <taxon>Bacillaceae</taxon>
        <taxon>Heyndrickxia</taxon>
    </lineage>
</organism>
<dbReference type="Proteomes" id="UP000075666">
    <property type="component" value="Unassembled WGS sequence"/>
</dbReference>
<evidence type="ECO:0000313" key="1">
    <source>
        <dbReference type="EMBL" id="KYC88606.1"/>
    </source>
</evidence>
<dbReference type="AlphaFoldDB" id="A0A150KK77"/>
<sequence length="62" mass="7391">MNWFSKKTINEQPVLEKDEQLISINIKDHEVNKQMQMIRFTEGDLRIAASINLNYSYFELKS</sequence>